<evidence type="ECO:0000256" key="7">
    <source>
        <dbReference type="RuleBase" id="RU000304"/>
    </source>
</evidence>
<reference evidence="9" key="1">
    <citation type="submission" date="2017-03" db="EMBL/GenBank/DDBJ databases">
        <title>Genome-wide identification of MAPK, MAPKK, and MAPKKK gene families and transcriptional profiling analysis during development in Plasmodiophora brassicae.</title>
        <authorList>
            <person name="Chen T."/>
        </authorList>
    </citation>
    <scope>NUCLEOTIDE SEQUENCE</scope>
    <source>
        <strain evidence="9">ZJ-1</strain>
    </source>
</reference>
<evidence type="ECO:0000256" key="2">
    <source>
        <dbReference type="ARBA" id="ARBA00022679"/>
    </source>
</evidence>
<dbReference type="InterPro" id="IPR011009">
    <property type="entry name" value="Kinase-like_dom_sf"/>
</dbReference>
<dbReference type="Pfam" id="PF00069">
    <property type="entry name" value="Pkinase"/>
    <property type="match status" value="1"/>
</dbReference>
<evidence type="ECO:0000259" key="8">
    <source>
        <dbReference type="PROSITE" id="PS50011"/>
    </source>
</evidence>
<keyword evidence="3 6" id="KW-0547">Nucleotide-binding</keyword>
<organism evidence="9">
    <name type="scientific">Plasmodiophora brassicae</name>
    <name type="common">Clubroot disease agent</name>
    <dbReference type="NCBI Taxonomy" id="37360"/>
    <lineage>
        <taxon>Eukaryota</taxon>
        <taxon>Sar</taxon>
        <taxon>Rhizaria</taxon>
        <taxon>Endomyxa</taxon>
        <taxon>Phytomyxea</taxon>
        <taxon>Plasmodiophorida</taxon>
        <taxon>Plasmodiophoridae</taxon>
        <taxon>Plasmodiophora</taxon>
    </lineage>
</organism>
<keyword evidence="2 9" id="KW-0808">Transferase</keyword>
<dbReference type="EC" id="2.7.11.24" evidence="9"/>
<feature type="binding site" evidence="6">
    <location>
        <position position="65"/>
    </location>
    <ligand>
        <name>ATP</name>
        <dbReference type="ChEBI" id="CHEBI:30616"/>
    </ligand>
</feature>
<evidence type="ECO:0000256" key="4">
    <source>
        <dbReference type="ARBA" id="ARBA00022777"/>
    </source>
</evidence>
<dbReference type="InterPro" id="IPR008271">
    <property type="entry name" value="Ser/Thr_kinase_AS"/>
</dbReference>
<feature type="domain" description="Protein kinase" evidence="8">
    <location>
        <begin position="36"/>
        <end position="350"/>
    </location>
</feature>
<keyword evidence="1 7" id="KW-0723">Serine/threonine-protein kinase</keyword>
<protein>
    <submittedName>
        <fullName evidence="9">MAPK7</fullName>
        <ecNumber evidence="9">2.7.11.24</ecNumber>
    </submittedName>
</protein>
<evidence type="ECO:0000256" key="5">
    <source>
        <dbReference type="ARBA" id="ARBA00022840"/>
    </source>
</evidence>
<dbReference type="InterPro" id="IPR050117">
    <property type="entry name" value="MAPK"/>
</dbReference>
<dbReference type="PROSITE" id="PS50011">
    <property type="entry name" value="PROTEIN_KINASE_DOM"/>
    <property type="match status" value="1"/>
</dbReference>
<dbReference type="FunFam" id="3.30.200.20:FF:000046">
    <property type="entry name" value="Mitogen-activated protein kinase"/>
    <property type="match status" value="1"/>
</dbReference>
<dbReference type="GO" id="GO:0004707">
    <property type="term" value="F:MAP kinase activity"/>
    <property type="evidence" value="ECO:0007669"/>
    <property type="project" value="UniProtKB-EC"/>
</dbReference>
<dbReference type="Gene3D" id="3.30.200.20">
    <property type="entry name" value="Phosphorylase Kinase, domain 1"/>
    <property type="match status" value="1"/>
</dbReference>
<evidence type="ECO:0000256" key="1">
    <source>
        <dbReference type="ARBA" id="ARBA00022527"/>
    </source>
</evidence>
<dbReference type="InterPro" id="IPR017441">
    <property type="entry name" value="Protein_kinase_ATP_BS"/>
</dbReference>
<dbReference type="SMART" id="SM00220">
    <property type="entry name" value="S_TKc"/>
    <property type="match status" value="1"/>
</dbReference>
<dbReference type="SUPFAM" id="SSF56112">
    <property type="entry name" value="Protein kinase-like (PK-like)"/>
    <property type="match status" value="1"/>
</dbReference>
<dbReference type="Gene3D" id="1.10.510.10">
    <property type="entry name" value="Transferase(Phosphotransferase) domain 1"/>
    <property type="match status" value="1"/>
</dbReference>
<dbReference type="PROSITE" id="PS00108">
    <property type="entry name" value="PROTEIN_KINASE_ST"/>
    <property type="match status" value="1"/>
</dbReference>
<dbReference type="FunFam" id="1.10.510.10:FF:000624">
    <property type="entry name" value="Mitogen-activated protein kinase"/>
    <property type="match status" value="1"/>
</dbReference>
<evidence type="ECO:0000256" key="3">
    <source>
        <dbReference type="ARBA" id="ARBA00022741"/>
    </source>
</evidence>
<keyword evidence="4" id="KW-0418">Kinase</keyword>
<dbReference type="AlphaFoldDB" id="A0A2L2BM98"/>
<evidence type="ECO:0000256" key="6">
    <source>
        <dbReference type="PROSITE-ProRule" id="PRU10141"/>
    </source>
</evidence>
<dbReference type="PANTHER" id="PTHR24055">
    <property type="entry name" value="MITOGEN-ACTIVATED PROTEIN KINASE"/>
    <property type="match status" value="1"/>
</dbReference>
<dbReference type="InterPro" id="IPR000719">
    <property type="entry name" value="Prot_kinase_dom"/>
</dbReference>
<comment type="similarity">
    <text evidence="7">Belongs to the protein kinase superfamily.</text>
</comment>
<name>A0A2L2BM98_PLABS</name>
<dbReference type="PROSITE" id="PS00107">
    <property type="entry name" value="PROTEIN_KINASE_ATP"/>
    <property type="match status" value="1"/>
</dbReference>
<evidence type="ECO:0000313" key="9">
    <source>
        <dbReference type="EMBL" id="AVG22656.1"/>
    </source>
</evidence>
<proteinExistence type="evidence at transcript level"/>
<keyword evidence="5 6" id="KW-0067">ATP-binding</keyword>
<accession>A0A2L2BM98</accession>
<dbReference type="EMBL" id="KY820693">
    <property type="protein sequence ID" value="AVG22656.1"/>
    <property type="molecule type" value="mRNA"/>
</dbReference>
<dbReference type="GO" id="GO:0005524">
    <property type="term" value="F:ATP binding"/>
    <property type="evidence" value="ECO:0007669"/>
    <property type="project" value="UniProtKB-UniRule"/>
</dbReference>
<sequence>MSLRSPPDQVVLEKWERDASRQVTTKRDIIVRTWYRPPIEILGYGSYGIVFSAFDKCTGDRVAVKFITDLFQHETGLRVLREIKILRHLRHENIIRLLDIEDPQNYASFTSLNLVFECMDKDLYHVIYPEASRAHRHRCAAPVSQDAIHRIKSILVQILNGVQHLHNARIIHRDLKPSNVLLDRDNRVKVADLGLARAVNADADEPDVMTAYVVTRWYRAPEVLCRLPYGYPVDMWSVGCIFYEMVVREPLFDCNNEAMVLERIRKEFGWPDIRKLMTAYNADPATKSFLGSLENIGNVAPCRSRLATFSAVLRNEQGLDLLRLLHAGAMLKVTPHERITACEALGHPFLNDVSTRSAAPANIHVDPFDFGWEKQMASGDDHVRTAKIRALLLQETFGITRHARTAVRRPLPAPAK</sequence>